<comment type="catalytic activity">
    <reaction evidence="1 7">
        <text>dTDP-4-dehydro-6-deoxy-alpha-D-glucose = dTDP-4-dehydro-beta-L-rhamnose</text>
        <dbReference type="Rhea" id="RHEA:16969"/>
        <dbReference type="ChEBI" id="CHEBI:57649"/>
        <dbReference type="ChEBI" id="CHEBI:62830"/>
        <dbReference type="EC" id="5.1.3.13"/>
    </reaction>
</comment>
<proteinExistence type="inferred from homology"/>
<dbReference type="GO" id="GO:0019305">
    <property type="term" value="P:dTDP-rhamnose biosynthetic process"/>
    <property type="evidence" value="ECO:0007669"/>
    <property type="project" value="UniProtKB-UniRule"/>
</dbReference>
<gene>
    <name evidence="8" type="primary">rfbC</name>
    <name evidence="8" type="ORF">EKN56_16960</name>
</gene>
<evidence type="ECO:0000256" key="5">
    <source>
        <dbReference type="PIRSR" id="PIRSR600888-1"/>
    </source>
</evidence>
<dbReference type="InterPro" id="IPR000888">
    <property type="entry name" value="RmlC-like"/>
</dbReference>
<accession>A0A411WP09</accession>
<evidence type="ECO:0000256" key="4">
    <source>
        <dbReference type="ARBA" id="ARBA00019595"/>
    </source>
</evidence>
<comment type="pathway">
    <text evidence="7">Carbohydrate biosynthesis; dTDP-L-rhamnose biosynthesis.</text>
</comment>
<feature type="site" description="Participates in a stacking interaction with the thymidine ring of dTDP-4-oxo-6-deoxyglucose" evidence="6">
    <location>
        <position position="136"/>
    </location>
</feature>
<dbReference type="AlphaFoldDB" id="A0A411WP09"/>
<dbReference type="GO" id="GO:0000271">
    <property type="term" value="P:polysaccharide biosynthetic process"/>
    <property type="evidence" value="ECO:0007669"/>
    <property type="project" value="TreeGrafter"/>
</dbReference>
<feature type="active site" description="Proton acceptor" evidence="5">
    <location>
        <position position="61"/>
    </location>
</feature>
<comment type="function">
    <text evidence="2 7">Catalyzes the epimerization of the C3' and C5'positions of dTDP-6-deoxy-D-xylo-4-hexulose, forming dTDP-6-deoxy-L-lyxo-4-hexulose.</text>
</comment>
<dbReference type="EC" id="5.1.3.13" evidence="3 7"/>
<keyword evidence="7 8" id="KW-0413">Isomerase</keyword>
<feature type="active site" description="Proton donor" evidence="5">
    <location>
        <position position="130"/>
    </location>
</feature>
<dbReference type="EMBL" id="CP034752">
    <property type="protein sequence ID" value="QBH97932.1"/>
    <property type="molecule type" value="Genomic_DNA"/>
</dbReference>
<reference evidence="8 9" key="1">
    <citation type="submission" date="2019-03" db="EMBL/GenBank/DDBJ databases">
        <title>Pragia sp. nov. isolated from the gut tract of Carduelis flavirostris.</title>
        <authorList>
            <person name="Ge Y."/>
        </authorList>
    </citation>
    <scope>NUCLEOTIDE SEQUENCE [LARGE SCALE GENOMIC DNA]</scope>
    <source>
        <strain evidence="8 9">CF-458</strain>
    </source>
</reference>
<dbReference type="PANTHER" id="PTHR21047:SF2">
    <property type="entry name" value="THYMIDINE DIPHOSPHO-4-KETO-RHAMNOSE 3,5-EPIMERASE"/>
    <property type="match status" value="1"/>
</dbReference>
<dbReference type="SUPFAM" id="SSF51182">
    <property type="entry name" value="RmlC-like cupins"/>
    <property type="match status" value="1"/>
</dbReference>
<dbReference type="UniPathway" id="UPA00124"/>
<comment type="similarity">
    <text evidence="7">Belongs to the dTDP-4-dehydrorhamnose 3,5-epimerase family.</text>
</comment>
<dbReference type="GO" id="GO:0008830">
    <property type="term" value="F:dTDP-4-dehydrorhamnose 3,5-epimerase activity"/>
    <property type="evidence" value="ECO:0007669"/>
    <property type="project" value="UniProtKB-UniRule"/>
</dbReference>
<dbReference type="Pfam" id="PF00908">
    <property type="entry name" value="dTDP_sugar_isom"/>
    <property type="match status" value="1"/>
</dbReference>
<dbReference type="CDD" id="cd00438">
    <property type="entry name" value="cupin_RmlC"/>
    <property type="match status" value="1"/>
</dbReference>
<name>A0A411WP09_9GAMM</name>
<dbReference type="PANTHER" id="PTHR21047">
    <property type="entry name" value="DTDP-6-DEOXY-D-GLUCOSE-3,5 EPIMERASE"/>
    <property type="match status" value="1"/>
</dbReference>
<organism evidence="8 9">
    <name type="scientific">Limnobaculum zhutongyuii</name>
    <dbReference type="NCBI Taxonomy" id="2498113"/>
    <lineage>
        <taxon>Bacteria</taxon>
        <taxon>Pseudomonadati</taxon>
        <taxon>Pseudomonadota</taxon>
        <taxon>Gammaproteobacteria</taxon>
        <taxon>Enterobacterales</taxon>
        <taxon>Budviciaceae</taxon>
        <taxon>Limnobaculum</taxon>
    </lineage>
</organism>
<evidence type="ECO:0000256" key="2">
    <source>
        <dbReference type="ARBA" id="ARBA00001997"/>
    </source>
</evidence>
<dbReference type="InterPro" id="IPR011051">
    <property type="entry name" value="RmlC_Cupin_sf"/>
</dbReference>
<dbReference type="Gene3D" id="2.60.120.10">
    <property type="entry name" value="Jelly Rolls"/>
    <property type="match status" value="1"/>
</dbReference>
<keyword evidence="9" id="KW-1185">Reference proteome</keyword>
<evidence type="ECO:0000313" key="9">
    <source>
        <dbReference type="Proteomes" id="UP000293154"/>
    </source>
</evidence>
<dbReference type="RefSeq" id="WP_130592889.1">
    <property type="nucleotide sequence ID" value="NZ_CP034752.1"/>
</dbReference>
<sequence>MKVIETKLQGCLIIHPDVHGDNRGFFLETYQEERYAEYGIKYKFVQDNRSRSSFGVLRGLHFQKTRPQGKLVSITRGEVFDVAVDLRPESKTFGEYVGVVLSEENNTQLFVPPGFAHGFCVLSELADFSYKCTDYYSPSDEGGIIWNDPIINIEWPIKDPNLSEKDRLLPTFDDVKCNILGEKK</sequence>
<dbReference type="NCBIfam" id="TIGR01221">
    <property type="entry name" value="rmlC"/>
    <property type="match status" value="1"/>
</dbReference>
<comment type="subunit">
    <text evidence="7">Homodimer.</text>
</comment>
<dbReference type="OrthoDB" id="9800680at2"/>
<dbReference type="GO" id="GO:0005829">
    <property type="term" value="C:cytosol"/>
    <property type="evidence" value="ECO:0007669"/>
    <property type="project" value="TreeGrafter"/>
</dbReference>
<dbReference type="KEGG" id="prag:EKN56_16960"/>
<protein>
    <recommendedName>
        <fullName evidence="4 7">dTDP-4-dehydrorhamnose 3,5-epimerase</fullName>
        <ecNumber evidence="3 7">5.1.3.13</ecNumber>
    </recommendedName>
    <alternativeName>
        <fullName evidence="7">Thymidine diphospho-4-keto-rhamnose 3,5-epimerase</fullName>
    </alternativeName>
</protein>
<evidence type="ECO:0000256" key="6">
    <source>
        <dbReference type="PIRSR" id="PIRSR600888-3"/>
    </source>
</evidence>
<evidence type="ECO:0000256" key="3">
    <source>
        <dbReference type="ARBA" id="ARBA00012098"/>
    </source>
</evidence>
<evidence type="ECO:0000256" key="7">
    <source>
        <dbReference type="RuleBase" id="RU364069"/>
    </source>
</evidence>
<dbReference type="Proteomes" id="UP000293154">
    <property type="component" value="Chromosome"/>
</dbReference>
<dbReference type="InterPro" id="IPR014710">
    <property type="entry name" value="RmlC-like_jellyroll"/>
</dbReference>
<evidence type="ECO:0000313" key="8">
    <source>
        <dbReference type="EMBL" id="QBH97932.1"/>
    </source>
</evidence>
<evidence type="ECO:0000256" key="1">
    <source>
        <dbReference type="ARBA" id="ARBA00001298"/>
    </source>
</evidence>